<protein>
    <submittedName>
        <fullName evidence="1">Uncharacterized protein</fullName>
    </submittedName>
</protein>
<evidence type="ECO:0000313" key="2">
    <source>
        <dbReference type="Proteomes" id="UP001530315"/>
    </source>
</evidence>
<gene>
    <name evidence="1" type="ORF">ACHAW5_001194</name>
</gene>
<proteinExistence type="predicted"/>
<dbReference type="Gene3D" id="1.10.340.30">
    <property type="entry name" value="Hypothetical protein, domain 2"/>
    <property type="match status" value="1"/>
</dbReference>
<dbReference type="InterPro" id="IPR011257">
    <property type="entry name" value="DNA_glycosylase"/>
</dbReference>
<sequence>MASDGVLLPLIKKHGPPPFYIDHIRKGGGGDTFFGDNSCKDSSSTNGDRSFVSLCHWVSRQQLADDATLTIWHRLLNVVGATEEDTSNLSPHRILSIKEGGDVESKLRVPSGLLIMKCKCIISIARCFRDGTISDAHLFGGGGVSDDEVRSRLVAIKSDLGRYVQFINFGRAN</sequence>
<dbReference type="Proteomes" id="UP001530315">
    <property type="component" value="Unassembled WGS sequence"/>
</dbReference>
<keyword evidence="2" id="KW-1185">Reference proteome</keyword>
<dbReference type="AlphaFoldDB" id="A0ABD3NGE8"/>
<organism evidence="1 2">
    <name type="scientific">Stephanodiscus triporus</name>
    <dbReference type="NCBI Taxonomy" id="2934178"/>
    <lineage>
        <taxon>Eukaryota</taxon>
        <taxon>Sar</taxon>
        <taxon>Stramenopiles</taxon>
        <taxon>Ochrophyta</taxon>
        <taxon>Bacillariophyta</taxon>
        <taxon>Coscinodiscophyceae</taxon>
        <taxon>Thalassiosirophycidae</taxon>
        <taxon>Stephanodiscales</taxon>
        <taxon>Stephanodiscaceae</taxon>
        <taxon>Stephanodiscus</taxon>
    </lineage>
</organism>
<accession>A0ABD3NGE8</accession>
<evidence type="ECO:0000313" key="1">
    <source>
        <dbReference type="EMBL" id="KAL3775060.1"/>
    </source>
</evidence>
<dbReference type="SUPFAM" id="SSF48150">
    <property type="entry name" value="DNA-glycosylase"/>
    <property type="match status" value="1"/>
</dbReference>
<name>A0ABD3NGE8_9STRA</name>
<dbReference type="EMBL" id="JALLAZ020001434">
    <property type="protein sequence ID" value="KAL3775060.1"/>
    <property type="molecule type" value="Genomic_DNA"/>
</dbReference>
<comment type="caution">
    <text evidence="1">The sequence shown here is derived from an EMBL/GenBank/DDBJ whole genome shotgun (WGS) entry which is preliminary data.</text>
</comment>
<reference evidence="1 2" key="1">
    <citation type="submission" date="2024-10" db="EMBL/GenBank/DDBJ databases">
        <title>Updated reference genomes for cyclostephanoid diatoms.</title>
        <authorList>
            <person name="Roberts W.R."/>
            <person name="Alverson A.J."/>
        </authorList>
    </citation>
    <scope>NUCLEOTIDE SEQUENCE [LARGE SCALE GENOMIC DNA]</scope>
    <source>
        <strain evidence="1 2">AJA276-08</strain>
    </source>
</reference>